<gene>
    <name evidence="1" type="ORF">AB6A40_010398</name>
</gene>
<organism evidence="1 2">
    <name type="scientific">Gnathostoma spinigerum</name>
    <dbReference type="NCBI Taxonomy" id="75299"/>
    <lineage>
        <taxon>Eukaryota</taxon>
        <taxon>Metazoa</taxon>
        <taxon>Ecdysozoa</taxon>
        <taxon>Nematoda</taxon>
        <taxon>Chromadorea</taxon>
        <taxon>Rhabditida</taxon>
        <taxon>Spirurina</taxon>
        <taxon>Gnathostomatomorpha</taxon>
        <taxon>Gnathostomatoidea</taxon>
        <taxon>Gnathostomatidae</taxon>
        <taxon>Gnathostoma</taxon>
    </lineage>
</organism>
<comment type="caution">
    <text evidence="1">The sequence shown here is derived from an EMBL/GenBank/DDBJ whole genome shotgun (WGS) entry which is preliminary data.</text>
</comment>
<sequence>MHFSVVQYLAAHMLTHNTLRRITTGRGHSLMPPLFGCRLLGDELLQMPIRGTNIASVPMMPPRKGWPKSSHAEKCLANRWLRMKVARRRRLHRKLFLHSNIWRFTVRRHNSHHWGGESTSEAF</sequence>
<dbReference type="EMBL" id="JBGFUD010013321">
    <property type="protein sequence ID" value="MFH4983689.1"/>
    <property type="molecule type" value="Genomic_DNA"/>
</dbReference>
<proteinExistence type="predicted"/>
<reference evidence="1 2" key="1">
    <citation type="submission" date="2024-08" db="EMBL/GenBank/DDBJ databases">
        <title>Gnathostoma spinigerum genome.</title>
        <authorList>
            <person name="Gonzalez-Bertolin B."/>
            <person name="Monzon S."/>
            <person name="Zaballos A."/>
            <person name="Jimenez P."/>
            <person name="Dekumyoy P."/>
            <person name="Varona S."/>
            <person name="Cuesta I."/>
            <person name="Sumanam S."/>
            <person name="Adisakwattana P."/>
            <person name="Gasser R.B."/>
            <person name="Hernandez-Gonzalez A."/>
            <person name="Young N.D."/>
            <person name="Perteguer M.J."/>
        </authorList>
    </citation>
    <scope>NUCLEOTIDE SEQUENCE [LARGE SCALE GENOMIC DNA]</scope>
    <source>
        <strain evidence="1">AL3</strain>
        <tissue evidence="1">Liver</tissue>
    </source>
</reference>
<keyword evidence="2" id="KW-1185">Reference proteome</keyword>
<name>A0ABD6F1G8_9BILA</name>
<evidence type="ECO:0000313" key="1">
    <source>
        <dbReference type="EMBL" id="MFH4983689.1"/>
    </source>
</evidence>
<evidence type="ECO:0000313" key="2">
    <source>
        <dbReference type="Proteomes" id="UP001608902"/>
    </source>
</evidence>
<accession>A0ABD6F1G8</accession>
<dbReference type="AlphaFoldDB" id="A0ABD6F1G8"/>
<evidence type="ECO:0008006" key="3">
    <source>
        <dbReference type="Google" id="ProtNLM"/>
    </source>
</evidence>
<protein>
    <recommendedName>
        <fullName evidence="3">Secreted protein</fullName>
    </recommendedName>
</protein>
<dbReference type="Proteomes" id="UP001608902">
    <property type="component" value="Unassembled WGS sequence"/>
</dbReference>